<dbReference type="AlphaFoldDB" id="A0A1J4N6A1"/>
<keyword evidence="2" id="KW-1185">Reference proteome</keyword>
<protein>
    <submittedName>
        <fullName evidence="1">Uncharacterized protein</fullName>
    </submittedName>
</protein>
<name>A0A1J4N6A1_9ACTN</name>
<reference evidence="1" key="1">
    <citation type="submission" date="2016-10" db="EMBL/GenBank/DDBJ databases">
        <title>Draft Genome Sequence of Nocardioides luteus Strain BAFB, an Alkane-Degrading Bacterium Isolated from JP-7 Polluted Soil.</title>
        <authorList>
            <person name="Brown L."/>
            <person name="Ruiz O.N."/>
            <person name="Gunasekera T."/>
        </authorList>
    </citation>
    <scope>NUCLEOTIDE SEQUENCE [LARGE SCALE GENOMIC DNA]</scope>
    <source>
        <strain evidence="1">BAFB</strain>
    </source>
</reference>
<gene>
    <name evidence="1" type="ORF">UG56_012215</name>
</gene>
<sequence>MVRPNWYVPFLLGTLLDSWGCLDGRRFPLVATVASWVVFGAEVTGHSYDKDAPPAANRSIPPRTFHVEPPGAWFEPIKDTWLPLEHGPTVTVWGAPTNGPLREVDWLRVDAEKQKEQIEYEMWLRSAPALRDVAQVGLTSADAILRAWDAAAPPRPETGRDGAA</sequence>
<accession>A0A1J4N6A1</accession>
<dbReference type="Proteomes" id="UP000033772">
    <property type="component" value="Unassembled WGS sequence"/>
</dbReference>
<proteinExistence type="predicted"/>
<comment type="caution">
    <text evidence="1">The sequence shown here is derived from an EMBL/GenBank/DDBJ whole genome shotgun (WGS) entry which is preliminary data.</text>
</comment>
<organism evidence="1 2">
    <name type="scientific">Nocardioides luteus</name>
    <dbReference type="NCBI Taxonomy" id="1844"/>
    <lineage>
        <taxon>Bacteria</taxon>
        <taxon>Bacillati</taxon>
        <taxon>Actinomycetota</taxon>
        <taxon>Actinomycetes</taxon>
        <taxon>Propionibacteriales</taxon>
        <taxon>Nocardioidaceae</taxon>
        <taxon>Nocardioides</taxon>
    </lineage>
</organism>
<evidence type="ECO:0000313" key="2">
    <source>
        <dbReference type="Proteomes" id="UP000033772"/>
    </source>
</evidence>
<dbReference type="OrthoDB" id="3768393at2"/>
<evidence type="ECO:0000313" key="1">
    <source>
        <dbReference type="EMBL" id="OIJ26479.1"/>
    </source>
</evidence>
<dbReference type="RefSeq" id="WP_045546941.1">
    <property type="nucleotide sequence ID" value="NZ_JZDQ02000015.1"/>
</dbReference>
<dbReference type="EMBL" id="JZDQ02000015">
    <property type="protein sequence ID" value="OIJ26479.1"/>
    <property type="molecule type" value="Genomic_DNA"/>
</dbReference>